<protein>
    <submittedName>
        <fullName evidence="1">Uncharacterized protein</fullName>
    </submittedName>
</protein>
<proteinExistence type="predicted"/>
<dbReference type="AlphaFoldDB" id="A0A6C0ACD1"/>
<evidence type="ECO:0000313" key="1">
    <source>
        <dbReference type="EMBL" id="QHS77334.1"/>
    </source>
</evidence>
<name>A0A6C0ACD1_9ZZZZ</name>
<accession>A0A6C0ACD1</accession>
<sequence length="114" mass="13782">MKRIKNNKYSKNRNKRLLKRRFEVYHINEFNTSKLNCYTEKENGNLKVTYKNSKDEEKEKSLHLILTYKMSSNRIGCINRDTNAVKNMRKITAYLLDHKERPKKFTQNKILQLV</sequence>
<dbReference type="EMBL" id="MN740545">
    <property type="protein sequence ID" value="QHS77334.1"/>
    <property type="molecule type" value="Genomic_DNA"/>
</dbReference>
<organism evidence="1">
    <name type="scientific">viral metagenome</name>
    <dbReference type="NCBI Taxonomy" id="1070528"/>
    <lineage>
        <taxon>unclassified sequences</taxon>
        <taxon>metagenomes</taxon>
        <taxon>organismal metagenomes</taxon>
    </lineage>
</organism>
<reference evidence="1" key="1">
    <citation type="journal article" date="2020" name="Nature">
        <title>Giant virus diversity and host interactions through global metagenomics.</title>
        <authorList>
            <person name="Schulz F."/>
            <person name="Roux S."/>
            <person name="Paez-Espino D."/>
            <person name="Jungbluth S."/>
            <person name="Walsh D.A."/>
            <person name="Denef V.J."/>
            <person name="McMahon K.D."/>
            <person name="Konstantinidis K.T."/>
            <person name="Eloe-Fadrosh E.A."/>
            <person name="Kyrpides N.C."/>
            <person name="Woyke T."/>
        </authorList>
    </citation>
    <scope>NUCLEOTIDE SEQUENCE</scope>
    <source>
        <strain evidence="1">GVMAG-S-1004661-13</strain>
    </source>
</reference>